<dbReference type="Proteomes" id="UP000789901">
    <property type="component" value="Unassembled WGS sequence"/>
</dbReference>
<sequence length="43" mass="5118">VRSRYNQWMINNPHQFTPAGRIRKPSYSTLAQWVGESWDDINP</sequence>
<accession>A0ABN7XJ89</accession>
<dbReference type="EMBL" id="CAJVQB010140652">
    <property type="protein sequence ID" value="CAG8854640.1"/>
    <property type="molecule type" value="Genomic_DNA"/>
</dbReference>
<organism evidence="1 2">
    <name type="scientific">Gigaspora margarita</name>
    <dbReference type="NCBI Taxonomy" id="4874"/>
    <lineage>
        <taxon>Eukaryota</taxon>
        <taxon>Fungi</taxon>
        <taxon>Fungi incertae sedis</taxon>
        <taxon>Mucoromycota</taxon>
        <taxon>Glomeromycotina</taxon>
        <taxon>Glomeromycetes</taxon>
        <taxon>Diversisporales</taxon>
        <taxon>Gigasporaceae</taxon>
        <taxon>Gigaspora</taxon>
    </lineage>
</organism>
<gene>
    <name evidence="1" type="ORF">GMARGA_LOCUS43461</name>
</gene>
<name>A0ABN7XJ89_GIGMA</name>
<feature type="non-terminal residue" evidence="1">
    <location>
        <position position="1"/>
    </location>
</feature>
<feature type="non-terminal residue" evidence="1">
    <location>
        <position position="43"/>
    </location>
</feature>
<proteinExistence type="predicted"/>
<evidence type="ECO:0000313" key="1">
    <source>
        <dbReference type="EMBL" id="CAG8854640.1"/>
    </source>
</evidence>
<reference evidence="1 2" key="1">
    <citation type="submission" date="2021-06" db="EMBL/GenBank/DDBJ databases">
        <authorList>
            <person name="Kallberg Y."/>
            <person name="Tangrot J."/>
            <person name="Rosling A."/>
        </authorList>
    </citation>
    <scope>NUCLEOTIDE SEQUENCE [LARGE SCALE GENOMIC DNA]</scope>
    <source>
        <strain evidence="1 2">120-4 pot B 10/14</strain>
    </source>
</reference>
<evidence type="ECO:0000313" key="2">
    <source>
        <dbReference type="Proteomes" id="UP000789901"/>
    </source>
</evidence>
<comment type="caution">
    <text evidence="1">The sequence shown here is derived from an EMBL/GenBank/DDBJ whole genome shotgun (WGS) entry which is preliminary data.</text>
</comment>
<keyword evidence="2" id="KW-1185">Reference proteome</keyword>
<protein>
    <submittedName>
        <fullName evidence="1">36339_t:CDS:1</fullName>
    </submittedName>
</protein>